<sequence length="85" mass="10030">MIDRKRKMMKYELCTKEQQPSTGSRRSDRRTRKPMTGCIAHYSTKRQPSITVHSHDHELSKGRCDSPGQKMVVRPKLRMQRETKT</sequence>
<evidence type="ECO:0000256" key="1">
    <source>
        <dbReference type="SAM" id="MobiDB-lite"/>
    </source>
</evidence>
<feature type="compositionally biased region" description="Basic and acidic residues" evidence="1">
    <location>
        <begin position="1"/>
        <end position="15"/>
    </location>
</feature>
<keyword evidence="3" id="KW-1185">Reference proteome</keyword>
<dbReference type="AlphaFoldDB" id="A0A0C3F845"/>
<organism evidence="2 3">
    <name type="scientific">Piloderma croceum (strain F 1598)</name>
    <dbReference type="NCBI Taxonomy" id="765440"/>
    <lineage>
        <taxon>Eukaryota</taxon>
        <taxon>Fungi</taxon>
        <taxon>Dikarya</taxon>
        <taxon>Basidiomycota</taxon>
        <taxon>Agaricomycotina</taxon>
        <taxon>Agaricomycetes</taxon>
        <taxon>Agaricomycetidae</taxon>
        <taxon>Atheliales</taxon>
        <taxon>Atheliaceae</taxon>
        <taxon>Piloderma</taxon>
    </lineage>
</organism>
<evidence type="ECO:0000313" key="3">
    <source>
        <dbReference type="Proteomes" id="UP000054166"/>
    </source>
</evidence>
<feature type="region of interest" description="Disordered" evidence="1">
    <location>
        <begin position="1"/>
        <end position="70"/>
    </location>
</feature>
<proteinExistence type="predicted"/>
<protein>
    <submittedName>
        <fullName evidence="2">Uncharacterized protein</fullName>
    </submittedName>
</protein>
<accession>A0A0C3F845</accession>
<feature type="compositionally biased region" description="Basic and acidic residues" evidence="1">
    <location>
        <begin position="53"/>
        <end position="64"/>
    </location>
</feature>
<reference evidence="3" key="2">
    <citation type="submission" date="2015-01" db="EMBL/GenBank/DDBJ databases">
        <title>Evolutionary Origins and Diversification of the Mycorrhizal Mutualists.</title>
        <authorList>
            <consortium name="DOE Joint Genome Institute"/>
            <consortium name="Mycorrhizal Genomics Consortium"/>
            <person name="Kohler A."/>
            <person name="Kuo A."/>
            <person name="Nagy L.G."/>
            <person name="Floudas D."/>
            <person name="Copeland A."/>
            <person name="Barry K.W."/>
            <person name="Cichocki N."/>
            <person name="Veneault-Fourrey C."/>
            <person name="LaButti K."/>
            <person name="Lindquist E.A."/>
            <person name="Lipzen A."/>
            <person name="Lundell T."/>
            <person name="Morin E."/>
            <person name="Murat C."/>
            <person name="Riley R."/>
            <person name="Ohm R."/>
            <person name="Sun H."/>
            <person name="Tunlid A."/>
            <person name="Henrissat B."/>
            <person name="Grigoriev I.V."/>
            <person name="Hibbett D.S."/>
            <person name="Martin F."/>
        </authorList>
    </citation>
    <scope>NUCLEOTIDE SEQUENCE [LARGE SCALE GENOMIC DNA]</scope>
    <source>
        <strain evidence="3">F 1598</strain>
    </source>
</reference>
<name>A0A0C3F845_PILCF</name>
<reference evidence="2 3" key="1">
    <citation type="submission" date="2014-04" db="EMBL/GenBank/DDBJ databases">
        <authorList>
            <consortium name="DOE Joint Genome Institute"/>
            <person name="Kuo A."/>
            <person name="Tarkka M."/>
            <person name="Buscot F."/>
            <person name="Kohler A."/>
            <person name="Nagy L.G."/>
            <person name="Floudas D."/>
            <person name="Copeland A."/>
            <person name="Barry K.W."/>
            <person name="Cichocki N."/>
            <person name="Veneault-Fourrey C."/>
            <person name="LaButti K."/>
            <person name="Lindquist E.A."/>
            <person name="Lipzen A."/>
            <person name="Lundell T."/>
            <person name="Morin E."/>
            <person name="Murat C."/>
            <person name="Sun H."/>
            <person name="Tunlid A."/>
            <person name="Henrissat B."/>
            <person name="Grigoriev I.V."/>
            <person name="Hibbett D.S."/>
            <person name="Martin F."/>
            <person name="Nordberg H.P."/>
            <person name="Cantor M.N."/>
            <person name="Hua S.X."/>
        </authorList>
    </citation>
    <scope>NUCLEOTIDE SEQUENCE [LARGE SCALE GENOMIC DNA]</scope>
    <source>
        <strain evidence="2 3">F 1598</strain>
    </source>
</reference>
<dbReference type="InParanoid" id="A0A0C3F845"/>
<dbReference type="HOGENOM" id="CLU_2513459_0_0_1"/>
<dbReference type="Proteomes" id="UP000054166">
    <property type="component" value="Unassembled WGS sequence"/>
</dbReference>
<evidence type="ECO:0000313" key="2">
    <source>
        <dbReference type="EMBL" id="KIM76081.1"/>
    </source>
</evidence>
<dbReference type="EMBL" id="KN833039">
    <property type="protein sequence ID" value="KIM76081.1"/>
    <property type="molecule type" value="Genomic_DNA"/>
</dbReference>
<gene>
    <name evidence="2" type="ORF">PILCRDRAFT_658501</name>
</gene>